<protein>
    <submittedName>
        <fullName evidence="3">Suppressor of fused family protein</fullName>
    </submittedName>
</protein>
<dbReference type="EMBL" id="JEWH01000092">
    <property type="protein sequence ID" value="EXB03467.1"/>
    <property type="molecule type" value="Genomic_DNA"/>
</dbReference>
<accession>A0A009HGY7</accession>
<dbReference type="Proteomes" id="UP000020595">
    <property type="component" value="Unassembled WGS sequence"/>
</dbReference>
<dbReference type="PROSITE" id="PS51257">
    <property type="entry name" value="PROKAR_LIPOPROTEIN"/>
    <property type="match status" value="1"/>
</dbReference>
<reference evidence="3 4" key="1">
    <citation type="submission" date="2014-02" db="EMBL/GenBank/DDBJ databases">
        <title>Comparative genomics and transcriptomics to identify genetic mechanisms underlying the emergence of carbapenem resistant Acinetobacter baumannii (CRAb).</title>
        <authorList>
            <person name="Harris A.D."/>
            <person name="Johnson K.J."/>
            <person name="George J."/>
            <person name="Shefchek K."/>
            <person name="Daugherty S.C."/>
            <person name="Parankush S."/>
            <person name="Sadzewicz L."/>
            <person name="Tallon L."/>
            <person name="Sengamalay N."/>
            <person name="Hazen T.H."/>
            <person name="Rasko D.A."/>
        </authorList>
    </citation>
    <scope>NUCLEOTIDE SEQUENCE [LARGE SCALE GENOMIC DNA]</scope>
    <source>
        <strain evidence="3 4">1295743</strain>
    </source>
</reference>
<dbReference type="InterPro" id="IPR037181">
    <property type="entry name" value="SUFU_N"/>
</dbReference>
<organism evidence="3 4">
    <name type="scientific">Acinetobacter baumannii (strain 1295743)</name>
    <dbReference type="NCBI Taxonomy" id="1310613"/>
    <lineage>
        <taxon>Bacteria</taxon>
        <taxon>Pseudomonadati</taxon>
        <taxon>Pseudomonadota</taxon>
        <taxon>Gammaproteobacteria</taxon>
        <taxon>Moraxellales</taxon>
        <taxon>Moraxellaceae</taxon>
        <taxon>Acinetobacter</taxon>
        <taxon>Acinetobacter calcoaceticus/baumannii complex</taxon>
    </lineage>
</organism>
<evidence type="ECO:0000259" key="2">
    <source>
        <dbReference type="Pfam" id="PF05076"/>
    </source>
</evidence>
<evidence type="ECO:0000313" key="4">
    <source>
        <dbReference type="Proteomes" id="UP000020595"/>
    </source>
</evidence>
<feature type="chain" id="PRO_5001446227" evidence="1">
    <location>
        <begin position="24"/>
        <end position="262"/>
    </location>
</feature>
<gene>
    <name evidence="3" type="ORF">J512_4041</name>
</gene>
<feature type="signal peptide" evidence="1">
    <location>
        <begin position="1"/>
        <end position="23"/>
    </location>
</feature>
<evidence type="ECO:0000256" key="1">
    <source>
        <dbReference type="SAM" id="SignalP"/>
    </source>
</evidence>
<comment type="caution">
    <text evidence="3">The sequence shown here is derived from an EMBL/GenBank/DDBJ whole genome shotgun (WGS) entry which is preliminary data.</text>
</comment>
<dbReference type="PATRIC" id="fig|1310613.3.peg.3862"/>
<dbReference type="AlphaFoldDB" id="A0A009HGY7"/>
<sequence length="262" mass="28721">MLNKLKKLIGLVGLTSLSTVSCAQQDQDAIWQNVYNARTQYYEENIGKLPDDILKIVHMAGVWPGGGLYVIPADKIGKDITVYSTFGLTNSDMPAQATVSDVKVEKDNLGRVVSSSANVKSKTQTVALSGAAGYGYELILMTKDKNAEWPLWFLQWAVQAELLNDAGFLKRVEKYNGLTVEAISVGENENDKINVLITKAQKPLPLGTQLPNGKMEFLVAIVITDEEMKWSMKNGRNELASKLMEAGVGQLSDRNRPSVIGN</sequence>
<dbReference type="Pfam" id="PF05076">
    <property type="entry name" value="SUFU"/>
    <property type="match status" value="1"/>
</dbReference>
<name>A0A009HGY7_ACIB9</name>
<keyword evidence="1" id="KW-0732">Signal</keyword>
<dbReference type="RefSeq" id="WP_005124304.1">
    <property type="nucleotide sequence ID" value="NZ_JEWH01000092.1"/>
</dbReference>
<dbReference type="SUPFAM" id="SSF103359">
    <property type="entry name" value="Suppressor of Fused, N-terminal domain"/>
    <property type="match status" value="1"/>
</dbReference>
<feature type="domain" description="Suppressor of fused-like" evidence="2">
    <location>
        <begin position="74"/>
        <end position="257"/>
    </location>
</feature>
<dbReference type="InterPro" id="IPR020941">
    <property type="entry name" value="SUFU-like_domain"/>
</dbReference>
<proteinExistence type="predicted"/>
<evidence type="ECO:0000313" key="3">
    <source>
        <dbReference type="EMBL" id="EXB03467.1"/>
    </source>
</evidence>